<dbReference type="AlphaFoldDB" id="A0A5B8M5P8"/>
<dbReference type="RefSeq" id="WP_146321953.1">
    <property type="nucleotide sequence ID" value="NZ_CP042305.1"/>
</dbReference>
<proteinExistence type="predicted"/>
<dbReference type="KEGG" id="huw:FPZ11_15260"/>
<evidence type="ECO:0000313" key="2">
    <source>
        <dbReference type="Proteomes" id="UP000320216"/>
    </source>
</evidence>
<accession>A0A5B8M5P8</accession>
<reference evidence="1 2" key="1">
    <citation type="submission" date="2019-07" db="EMBL/GenBank/DDBJ databases">
        <title>Full genome sequence of Humibacter sp. WJ7-1.</title>
        <authorList>
            <person name="Im W.-T."/>
        </authorList>
    </citation>
    <scope>NUCLEOTIDE SEQUENCE [LARGE SCALE GENOMIC DNA]</scope>
    <source>
        <strain evidence="1 2">WJ7-1</strain>
    </source>
</reference>
<sequence>MVQQEHARVLVTVTASPEPSTQYGDTTCVAGIRVDSMPIEWVRLYPVPMRWFSEAQRFHKYQVIEADLIAPTNDKRIESHRVVHASINPAGRVIEGWESRGKIVEQLIGPTMCELNEGIKKDKNGPSLGLVRVRKLRSMKVSVDRDWTDAEWAKIQNAQQQIPIFGEIPPPPLERPRFAGQITWFCDTPTCRGHTQTILDWEFTVFQRRLRSDADDIAIEKITARFQDEICGPKNRVYFYVGNMHDMIKRTSFSILGFYYPPVASDYGSVLVFDSL</sequence>
<dbReference type="EMBL" id="CP042305">
    <property type="protein sequence ID" value="QDZ15947.1"/>
    <property type="molecule type" value="Genomic_DNA"/>
</dbReference>
<dbReference type="OrthoDB" id="7595944at2"/>
<organism evidence="1 2">
    <name type="scientific">Humibacter ginsenosidimutans</name>
    <dbReference type="NCBI Taxonomy" id="2599293"/>
    <lineage>
        <taxon>Bacteria</taxon>
        <taxon>Bacillati</taxon>
        <taxon>Actinomycetota</taxon>
        <taxon>Actinomycetes</taxon>
        <taxon>Micrococcales</taxon>
        <taxon>Microbacteriaceae</taxon>
        <taxon>Humibacter</taxon>
    </lineage>
</organism>
<evidence type="ECO:0000313" key="1">
    <source>
        <dbReference type="EMBL" id="QDZ15947.1"/>
    </source>
</evidence>
<protein>
    <submittedName>
        <fullName evidence="1">Uncharacterized protein</fullName>
    </submittedName>
</protein>
<gene>
    <name evidence="1" type="ORF">FPZ11_15260</name>
</gene>
<dbReference type="Proteomes" id="UP000320216">
    <property type="component" value="Chromosome"/>
</dbReference>
<name>A0A5B8M5P8_9MICO</name>
<keyword evidence="2" id="KW-1185">Reference proteome</keyword>